<accession>A0ABQ1P8N6</accession>
<evidence type="ECO:0000256" key="1">
    <source>
        <dbReference type="ARBA" id="ARBA00022801"/>
    </source>
</evidence>
<dbReference type="InterPro" id="IPR023198">
    <property type="entry name" value="PGP-like_dom2"/>
</dbReference>
<organism evidence="2 3">
    <name type="scientific">Tersicoccus solisilvae</name>
    <dbReference type="NCBI Taxonomy" id="1882339"/>
    <lineage>
        <taxon>Bacteria</taxon>
        <taxon>Bacillati</taxon>
        <taxon>Actinomycetota</taxon>
        <taxon>Actinomycetes</taxon>
        <taxon>Micrococcales</taxon>
        <taxon>Micrococcaceae</taxon>
        <taxon>Tersicoccus</taxon>
    </lineage>
</organism>
<dbReference type="PANTHER" id="PTHR43316">
    <property type="entry name" value="HYDROLASE, HALOACID DELAHOGENASE-RELATED"/>
    <property type="match status" value="1"/>
</dbReference>
<dbReference type="RefSeq" id="WP_188668049.1">
    <property type="nucleotide sequence ID" value="NZ_BMJI01000009.1"/>
</dbReference>
<dbReference type="EMBL" id="BMJI01000009">
    <property type="protein sequence ID" value="GGC91291.1"/>
    <property type="molecule type" value="Genomic_DNA"/>
</dbReference>
<dbReference type="InterPro" id="IPR036412">
    <property type="entry name" value="HAD-like_sf"/>
</dbReference>
<dbReference type="PANTHER" id="PTHR43316:SF3">
    <property type="entry name" value="HALOACID DEHALOGENASE, TYPE II (AFU_ORTHOLOGUE AFUA_2G07750)-RELATED"/>
    <property type="match status" value="1"/>
</dbReference>
<protein>
    <recommendedName>
        <fullName evidence="4">Haloacid dehalogenase, type II</fullName>
    </recommendedName>
</protein>
<dbReference type="InterPro" id="IPR051540">
    <property type="entry name" value="S-2-haloacid_dehalogenase"/>
</dbReference>
<dbReference type="InterPro" id="IPR023214">
    <property type="entry name" value="HAD_sf"/>
</dbReference>
<evidence type="ECO:0000313" key="3">
    <source>
        <dbReference type="Proteomes" id="UP000597761"/>
    </source>
</evidence>
<proteinExistence type="predicted"/>
<name>A0ABQ1P8N6_9MICC</name>
<dbReference type="Gene3D" id="1.10.150.240">
    <property type="entry name" value="Putative phosphatase, domain 2"/>
    <property type="match status" value="1"/>
</dbReference>
<dbReference type="Gene3D" id="3.40.50.1000">
    <property type="entry name" value="HAD superfamily/HAD-like"/>
    <property type="match status" value="2"/>
</dbReference>
<keyword evidence="3" id="KW-1185">Reference proteome</keyword>
<dbReference type="SUPFAM" id="SSF56784">
    <property type="entry name" value="HAD-like"/>
    <property type="match status" value="1"/>
</dbReference>
<sequence length="172" mass="17827">MSESAGAVRSAAIDVIVFDVNETLSDMGPLGRSFAAAGADEGLAATWFAGILRDGFAAGLAGDNAGFAEIARTSAADLLAGHGVADSEDAPAWKPHPSSYAHAVQACGTPPDRMLLVAVHPWDVHGAHAAGLRTAWINRTHGTWPGYFKSADAGSRNRNRALLGHSPRSAWS</sequence>
<evidence type="ECO:0000313" key="2">
    <source>
        <dbReference type="EMBL" id="GGC91291.1"/>
    </source>
</evidence>
<comment type="caution">
    <text evidence="2">The sequence shown here is derived from an EMBL/GenBank/DDBJ whole genome shotgun (WGS) entry which is preliminary data.</text>
</comment>
<reference evidence="3" key="1">
    <citation type="journal article" date="2019" name="Int. J. Syst. Evol. Microbiol.">
        <title>The Global Catalogue of Microorganisms (GCM) 10K type strain sequencing project: providing services to taxonomists for standard genome sequencing and annotation.</title>
        <authorList>
            <consortium name="The Broad Institute Genomics Platform"/>
            <consortium name="The Broad Institute Genome Sequencing Center for Infectious Disease"/>
            <person name="Wu L."/>
            <person name="Ma J."/>
        </authorList>
    </citation>
    <scope>NUCLEOTIDE SEQUENCE [LARGE SCALE GENOMIC DNA]</scope>
    <source>
        <strain evidence="3">CGMCC 1.15480</strain>
    </source>
</reference>
<keyword evidence="1" id="KW-0378">Hydrolase</keyword>
<dbReference type="Proteomes" id="UP000597761">
    <property type="component" value="Unassembled WGS sequence"/>
</dbReference>
<gene>
    <name evidence="2" type="ORF">GCM10011512_17940</name>
</gene>
<evidence type="ECO:0008006" key="4">
    <source>
        <dbReference type="Google" id="ProtNLM"/>
    </source>
</evidence>